<gene>
    <name evidence="3" type="ORF">NJ75_01990</name>
</gene>
<protein>
    <submittedName>
        <fullName evidence="3">Methylamine dehydrogenase accessory protein MauD</fullName>
    </submittedName>
</protein>
<reference evidence="3 4" key="1">
    <citation type="submission" date="2014-10" db="EMBL/GenBank/DDBJ databases">
        <title>Draft genome sequence of Novosphingobium subterraneum DSM 12447.</title>
        <authorList>
            <person name="Gan H.M."/>
            <person name="Gan H.Y."/>
            <person name="Savka M.A."/>
        </authorList>
    </citation>
    <scope>NUCLEOTIDE SEQUENCE [LARGE SCALE GENOMIC DNA]</scope>
    <source>
        <strain evidence="3 4">DSM 12447</strain>
    </source>
</reference>
<dbReference type="STRING" id="48936.NJ75_01990"/>
<dbReference type="InterPro" id="IPR013766">
    <property type="entry name" value="Thioredoxin_domain"/>
</dbReference>
<name>A0A0B9A7Y9_9SPHN</name>
<evidence type="ECO:0000313" key="3">
    <source>
        <dbReference type="EMBL" id="KHS46754.1"/>
    </source>
</evidence>
<organism evidence="3 4">
    <name type="scientific">Novosphingobium subterraneum</name>
    <dbReference type="NCBI Taxonomy" id="48936"/>
    <lineage>
        <taxon>Bacteria</taxon>
        <taxon>Pseudomonadati</taxon>
        <taxon>Pseudomonadota</taxon>
        <taxon>Alphaproteobacteria</taxon>
        <taxon>Sphingomonadales</taxon>
        <taxon>Sphingomonadaceae</taxon>
        <taxon>Novosphingobium</taxon>
    </lineage>
</organism>
<dbReference type="PROSITE" id="PS51352">
    <property type="entry name" value="THIOREDOXIN_2"/>
    <property type="match status" value="1"/>
</dbReference>
<evidence type="ECO:0000259" key="2">
    <source>
        <dbReference type="PROSITE" id="PS51352"/>
    </source>
</evidence>
<keyword evidence="1" id="KW-1133">Transmembrane helix</keyword>
<sequence length="201" mass="20917">MITALIVGQVLSWLVIIALVVALLALARQVGVLHMRVAPAGALQTSGGPAVGGTAPAVPARTLDGKDVMVGGPARNVPLRLLMFVSATCPLCKGLIPAARSFAKDERVELTFVGDDDAQVQRGLIAAQGLESYRFINGPEVGQAFEVGKLPYAVLLDADGTILSKGLVNSREHLESLVVAHEMGIATVQDYIGKLKTVAAA</sequence>
<dbReference type="PATRIC" id="fig|48936.3.peg.1998"/>
<comment type="caution">
    <text evidence="3">The sequence shown here is derived from an EMBL/GenBank/DDBJ whole genome shotgun (WGS) entry which is preliminary data.</text>
</comment>
<dbReference type="EMBL" id="JRVC01000008">
    <property type="protein sequence ID" value="KHS46754.1"/>
    <property type="molecule type" value="Genomic_DNA"/>
</dbReference>
<evidence type="ECO:0000313" key="4">
    <source>
        <dbReference type="Proteomes" id="UP000031338"/>
    </source>
</evidence>
<dbReference type="Proteomes" id="UP000031338">
    <property type="component" value="Unassembled WGS sequence"/>
</dbReference>
<dbReference type="SUPFAM" id="SSF52833">
    <property type="entry name" value="Thioredoxin-like"/>
    <property type="match status" value="1"/>
</dbReference>
<dbReference type="RefSeq" id="WP_039333919.1">
    <property type="nucleotide sequence ID" value="NZ_JRVC01000008.1"/>
</dbReference>
<feature type="domain" description="Thioredoxin" evidence="2">
    <location>
        <begin position="49"/>
        <end position="183"/>
    </location>
</feature>
<evidence type="ECO:0000256" key="1">
    <source>
        <dbReference type="SAM" id="Phobius"/>
    </source>
</evidence>
<dbReference type="AlphaFoldDB" id="A0A0B9A7Y9"/>
<keyword evidence="1" id="KW-0472">Membrane</keyword>
<accession>A0A0B9A7Y9</accession>
<dbReference type="InterPro" id="IPR036249">
    <property type="entry name" value="Thioredoxin-like_sf"/>
</dbReference>
<keyword evidence="4" id="KW-1185">Reference proteome</keyword>
<feature type="transmembrane region" description="Helical" evidence="1">
    <location>
        <begin position="6"/>
        <end position="26"/>
    </location>
</feature>
<dbReference type="Gene3D" id="3.40.30.10">
    <property type="entry name" value="Glutaredoxin"/>
    <property type="match status" value="1"/>
</dbReference>
<proteinExistence type="predicted"/>
<keyword evidence="1" id="KW-0812">Transmembrane</keyword>